<name>A0ACB8CAG9_DERSI</name>
<reference evidence="1" key="1">
    <citation type="submission" date="2020-05" db="EMBL/GenBank/DDBJ databases">
        <title>Large-scale comparative analyses of tick genomes elucidate their genetic diversity and vector capacities.</title>
        <authorList>
            <person name="Jia N."/>
            <person name="Wang J."/>
            <person name="Shi W."/>
            <person name="Du L."/>
            <person name="Sun Y."/>
            <person name="Zhan W."/>
            <person name="Jiang J."/>
            <person name="Wang Q."/>
            <person name="Zhang B."/>
            <person name="Ji P."/>
            <person name="Sakyi L.B."/>
            <person name="Cui X."/>
            <person name="Yuan T."/>
            <person name="Jiang B."/>
            <person name="Yang W."/>
            <person name="Lam T.T.-Y."/>
            <person name="Chang Q."/>
            <person name="Ding S."/>
            <person name="Wang X."/>
            <person name="Zhu J."/>
            <person name="Ruan X."/>
            <person name="Zhao L."/>
            <person name="Wei J."/>
            <person name="Que T."/>
            <person name="Du C."/>
            <person name="Cheng J."/>
            <person name="Dai P."/>
            <person name="Han X."/>
            <person name="Huang E."/>
            <person name="Gao Y."/>
            <person name="Liu J."/>
            <person name="Shao H."/>
            <person name="Ye R."/>
            <person name="Li L."/>
            <person name="Wei W."/>
            <person name="Wang X."/>
            <person name="Wang C."/>
            <person name="Yang T."/>
            <person name="Huo Q."/>
            <person name="Li W."/>
            <person name="Guo W."/>
            <person name="Chen H."/>
            <person name="Zhou L."/>
            <person name="Ni X."/>
            <person name="Tian J."/>
            <person name="Zhou Y."/>
            <person name="Sheng Y."/>
            <person name="Liu T."/>
            <person name="Pan Y."/>
            <person name="Xia L."/>
            <person name="Li J."/>
            <person name="Zhao F."/>
            <person name="Cao W."/>
        </authorList>
    </citation>
    <scope>NUCLEOTIDE SEQUENCE</scope>
    <source>
        <strain evidence="1">Dsil-2018</strain>
    </source>
</reference>
<dbReference type="EMBL" id="CM023477">
    <property type="protein sequence ID" value="KAH7937869.1"/>
    <property type="molecule type" value="Genomic_DNA"/>
</dbReference>
<sequence>MEFEDVIDKLGGYGRFQRLLVWAYLAPASLLMPGYFMNQIFMLSVPKHSCVLPDLALAFNLTDTPEPGILRKFLVTDDDCSTYALDSINESLARGLLSAASASDAGANVTRLLEHNGVEKMACTEFVYDDTNYESTASTQWDLVCDRAHLPSLVFTLGSVGSAVGTVLLGTLSDRIGRKPVFLLTVFIATVFGLSSILVTNFIAFAMLRFMNASVMPQIFQLPYIILLELVGPEQRTLMLGVCCISWTVGLCILPLIAYLSRSWILLGIICSSCAIPNLFYYKLIPESPRWLLSQNKIKDTTAILKRIAKTNGVEVPEDLETDLVKVQKKISEEKEVAAARTMDLFRKARIRRNILIVTVSWVANSCAYYGLHINVTNMSGNEFLNFFLLGLVELPASVVGWWTMEYFGRRWSNVALQLLVSIACIASCFIPVEAAVACVTASLVAKFACAASFMIMYQQAAEVMPTPLRAFALGASSAFSSAFSICMPYIIYLGRYGNWIPFLFLGVLAAAAGISAAWLPETNGYALCQTIEDAEEFGKGQQFFSLNRVKDKKKDYDKAGSKEKEMEPMAKSSDVKA</sequence>
<comment type="caution">
    <text evidence="1">The sequence shown here is derived from an EMBL/GenBank/DDBJ whole genome shotgun (WGS) entry which is preliminary data.</text>
</comment>
<dbReference type="Proteomes" id="UP000821865">
    <property type="component" value="Chromosome 8"/>
</dbReference>
<evidence type="ECO:0000313" key="2">
    <source>
        <dbReference type="Proteomes" id="UP000821865"/>
    </source>
</evidence>
<organism evidence="1 2">
    <name type="scientific">Dermacentor silvarum</name>
    <name type="common">Tick</name>
    <dbReference type="NCBI Taxonomy" id="543639"/>
    <lineage>
        <taxon>Eukaryota</taxon>
        <taxon>Metazoa</taxon>
        <taxon>Ecdysozoa</taxon>
        <taxon>Arthropoda</taxon>
        <taxon>Chelicerata</taxon>
        <taxon>Arachnida</taxon>
        <taxon>Acari</taxon>
        <taxon>Parasitiformes</taxon>
        <taxon>Ixodida</taxon>
        <taxon>Ixodoidea</taxon>
        <taxon>Ixodidae</taxon>
        <taxon>Rhipicephalinae</taxon>
        <taxon>Dermacentor</taxon>
    </lineage>
</organism>
<gene>
    <name evidence="1" type="ORF">HPB49_016890</name>
</gene>
<evidence type="ECO:0000313" key="1">
    <source>
        <dbReference type="EMBL" id="KAH7937869.1"/>
    </source>
</evidence>
<accession>A0ACB8CAG9</accession>
<keyword evidence="2" id="KW-1185">Reference proteome</keyword>
<protein>
    <submittedName>
        <fullName evidence="1">Uncharacterized protein</fullName>
    </submittedName>
</protein>
<proteinExistence type="predicted"/>